<gene>
    <name evidence="2" type="ORF">BX592_10159</name>
</gene>
<dbReference type="InterPro" id="IPR009495">
    <property type="entry name" value="NrsF"/>
</dbReference>
<feature type="transmembrane region" description="Helical" evidence="1">
    <location>
        <begin position="26"/>
        <end position="47"/>
    </location>
</feature>
<feature type="transmembrane region" description="Helical" evidence="1">
    <location>
        <begin position="59"/>
        <end position="79"/>
    </location>
</feature>
<keyword evidence="1" id="KW-0472">Membrane</keyword>
<comment type="caution">
    <text evidence="2">The sequence shown here is derived from an EMBL/GenBank/DDBJ whole genome shotgun (WGS) entry which is preliminary data.</text>
</comment>
<reference evidence="2 3" key="1">
    <citation type="submission" date="2019-03" db="EMBL/GenBank/DDBJ databases">
        <title>Genomic Encyclopedia of Type Strains, Phase III (KMG-III): the genomes of soil and plant-associated and newly described type strains.</title>
        <authorList>
            <person name="Whitman W."/>
        </authorList>
    </citation>
    <scope>NUCLEOTIDE SEQUENCE [LARGE SCALE GENOMIC DNA]</scope>
    <source>
        <strain evidence="2 3">LMG 29544</strain>
    </source>
</reference>
<name>A0A4R8M3E4_9BURK</name>
<sequence>MNTENLIEALAADAVPVGTHVVERRIVTALSIAACGAIAVLLPVYGVRADLAWLVGTPIFWTKLVFALTMAGAALLATTRLSRPGVAVGRAWAGLIAPAAIVLIVALIVLWLAPRDARASLLMGHTWRTCSLNIALLSVPGLIAILAVVRSLAPTRLRLTGATAGLLAGAIGTAAYCLKCPETSVPFWATWYLLGIAIPTLIGALVGERVLRW</sequence>
<evidence type="ECO:0000256" key="1">
    <source>
        <dbReference type="SAM" id="Phobius"/>
    </source>
</evidence>
<organism evidence="2 3">
    <name type="scientific">Paraburkholderia rhizosphaerae</name>
    <dbReference type="NCBI Taxonomy" id="480658"/>
    <lineage>
        <taxon>Bacteria</taxon>
        <taxon>Pseudomonadati</taxon>
        <taxon>Pseudomonadota</taxon>
        <taxon>Betaproteobacteria</taxon>
        <taxon>Burkholderiales</taxon>
        <taxon>Burkholderiaceae</taxon>
        <taxon>Paraburkholderia</taxon>
    </lineage>
</organism>
<dbReference type="RefSeq" id="WP_134189645.1">
    <property type="nucleotide sequence ID" value="NZ_JBHLUW010000027.1"/>
</dbReference>
<feature type="transmembrane region" description="Helical" evidence="1">
    <location>
        <begin position="134"/>
        <end position="153"/>
    </location>
</feature>
<evidence type="ECO:0008006" key="4">
    <source>
        <dbReference type="Google" id="ProtNLM"/>
    </source>
</evidence>
<accession>A0A4R8M3E4</accession>
<proteinExistence type="predicted"/>
<feature type="transmembrane region" description="Helical" evidence="1">
    <location>
        <begin position="159"/>
        <end position="178"/>
    </location>
</feature>
<protein>
    <recommendedName>
        <fullName evidence="4">Anti-sigma-F factor NrsF</fullName>
    </recommendedName>
</protein>
<keyword evidence="3" id="KW-1185">Reference proteome</keyword>
<dbReference type="EMBL" id="SORE01000001">
    <property type="protein sequence ID" value="TDY54603.1"/>
    <property type="molecule type" value="Genomic_DNA"/>
</dbReference>
<feature type="transmembrane region" description="Helical" evidence="1">
    <location>
        <begin position="91"/>
        <end position="113"/>
    </location>
</feature>
<evidence type="ECO:0000313" key="3">
    <source>
        <dbReference type="Proteomes" id="UP000295509"/>
    </source>
</evidence>
<dbReference type="Proteomes" id="UP000295509">
    <property type="component" value="Unassembled WGS sequence"/>
</dbReference>
<dbReference type="OrthoDB" id="6059252at2"/>
<dbReference type="AlphaFoldDB" id="A0A4R8M3E4"/>
<dbReference type="Pfam" id="PF06532">
    <property type="entry name" value="NrsF"/>
    <property type="match status" value="1"/>
</dbReference>
<feature type="transmembrane region" description="Helical" evidence="1">
    <location>
        <begin position="185"/>
        <end position="206"/>
    </location>
</feature>
<keyword evidence="1" id="KW-0812">Transmembrane</keyword>
<keyword evidence="1" id="KW-1133">Transmembrane helix</keyword>
<evidence type="ECO:0000313" key="2">
    <source>
        <dbReference type="EMBL" id="TDY54603.1"/>
    </source>
</evidence>